<evidence type="ECO:0000256" key="1">
    <source>
        <dbReference type="SAM" id="SignalP"/>
    </source>
</evidence>
<feature type="chain" id="PRO_5015682786" description="DUF4251 domain-containing protein" evidence="1">
    <location>
        <begin position="23"/>
        <end position="154"/>
    </location>
</feature>
<dbReference type="AlphaFoldDB" id="A0A2S1YQM5"/>
<sequence>MDLEIKRFFLPLILVLSGLAQAQSKEALQKDISDDLSYKHITYGIETKKSQISIYQIEFKDCVMSYPVFIKKENKTERYTVRILLSGIDKITMARSENGYNVINFTTGGKSIIREYPDGTLLHEVKQSIPLKTSNPKALESFKQLKAACGGKPK</sequence>
<evidence type="ECO:0000313" key="2">
    <source>
        <dbReference type="EMBL" id="AWK06366.1"/>
    </source>
</evidence>
<gene>
    <name evidence="2" type="ORF">HYN56_19900</name>
</gene>
<organism evidence="2 3">
    <name type="scientific">Flavobacterium crocinum</name>
    <dbReference type="NCBI Taxonomy" id="2183896"/>
    <lineage>
        <taxon>Bacteria</taxon>
        <taxon>Pseudomonadati</taxon>
        <taxon>Bacteroidota</taxon>
        <taxon>Flavobacteriia</taxon>
        <taxon>Flavobacteriales</taxon>
        <taxon>Flavobacteriaceae</taxon>
        <taxon>Flavobacterium</taxon>
    </lineage>
</organism>
<dbReference type="RefSeq" id="WP_109193783.1">
    <property type="nucleotide sequence ID" value="NZ_CP029255.1"/>
</dbReference>
<evidence type="ECO:0008006" key="4">
    <source>
        <dbReference type="Google" id="ProtNLM"/>
    </source>
</evidence>
<name>A0A2S1YQM5_9FLAO</name>
<dbReference type="KEGG" id="fcr:HYN56_19900"/>
<reference evidence="2 3" key="1">
    <citation type="submission" date="2018-05" db="EMBL/GenBank/DDBJ databases">
        <title>Genome sequencing of Flavobacterium sp. HYN0056.</title>
        <authorList>
            <person name="Yi H."/>
            <person name="Baek C."/>
        </authorList>
    </citation>
    <scope>NUCLEOTIDE SEQUENCE [LARGE SCALE GENOMIC DNA]</scope>
    <source>
        <strain evidence="2 3">HYN0056</strain>
    </source>
</reference>
<evidence type="ECO:0000313" key="3">
    <source>
        <dbReference type="Proteomes" id="UP000245250"/>
    </source>
</evidence>
<dbReference type="Proteomes" id="UP000245250">
    <property type="component" value="Chromosome"/>
</dbReference>
<proteinExistence type="predicted"/>
<dbReference type="EMBL" id="CP029255">
    <property type="protein sequence ID" value="AWK06366.1"/>
    <property type="molecule type" value="Genomic_DNA"/>
</dbReference>
<keyword evidence="3" id="KW-1185">Reference proteome</keyword>
<feature type="signal peptide" evidence="1">
    <location>
        <begin position="1"/>
        <end position="22"/>
    </location>
</feature>
<keyword evidence="1" id="KW-0732">Signal</keyword>
<protein>
    <recommendedName>
        <fullName evidence="4">DUF4251 domain-containing protein</fullName>
    </recommendedName>
</protein>
<dbReference type="OrthoDB" id="1359522at2"/>
<accession>A0A2S1YQM5</accession>